<evidence type="ECO:0000256" key="4">
    <source>
        <dbReference type="ARBA" id="ARBA00022801"/>
    </source>
</evidence>
<comment type="subcellular location">
    <subcellularLocation>
        <location evidence="1">Lipid droplet</location>
    </subcellularLocation>
</comment>
<dbReference type="HOGENOM" id="CLU_018394_1_1_1"/>
<dbReference type="AlphaFoldDB" id="M5FW38"/>
<dbReference type="GO" id="GO:0019915">
    <property type="term" value="P:lipid storage"/>
    <property type="evidence" value="ECO:0007669"/>
    <property type="project" value="InterPro"/>
</dbReference>
<evidence type="ECO:0000256" key="2">
    <source>
        <dbReference type="ARBA" id="ARBA00008300"/>
    </source>
</evidence>
<accession>M5FW38</accession>
<dbReference type="OrthoDB" id="448051at2759"/>
<dbReference type="RefSeq" id="XP_040624479.1">
    <property type="nucleotide sequence ID" value="XM_040770754.1"/>
</dbReference>
<dbReference type="SUPFAM" id="SSF53474">
    <property type="entry name" value="alpha/beta-Hydrolases"/>
    <property type="match status" value="1"/>
</dbReference>
<sequence length="350" mass="38956">MHPAFLTSVTQLNERIFQAAFTHSYKLAKGQTLVIYAQPPERVTTLFLFVTGNPGILPLYRSFLDKIATSAPDIAVFGHALSGQVSEVPTPPESTYSLDAQVDANIELFDSLLTLFDKNVKVVLCGHSVGAWIMCNVAKRRPDNIDALFLVTPAICNISSSPNGRRQGWMFTPFGRTILPICAWMLQPIASLIAPYIVPPGINKRVDAAHYEMVKDKASQFISHPSILYAALTLAQYEMREIKELDREFLQKNREKIFCLFARVDNWVGKNRAEIEEALGLTPGANTPRSSEGEPGIPHAFCFEHNIPVANVCIRWLEENIHRPEGAPAGGPREVESIVSPRNLVEELFM</sequence>
<dbReference type="GO" id="GO:0005811">
    <property type="term" value="C:lipid droplet"/>
    <property type="evidence" value="ECO:0007669"/>
    <property type="project" value="UniProtKB-SubCell"/>
</dbReference>
<dbReference type="GeneID" id="63685816"/>
<dbReference type="InterPro" id="IPR029058">
    <property type="entry name" value="AB_hydrolase_fold"/>
</dbReference>
<dbReference type="Proteomes" id="UP000030653">
    <property type="component" value="Unassembled WGS sequence"/>
</dbReference>
<dbReference type="GO" id="GO:0016298">
    <property type="term" value="F:lipase activity"/>
    <property type="evidence" value="ECO:0007669"/>
    <property type="project" value="InterPro"/>
</dbReference>
<keyword evidence="3" id="KW-0551">Lipid droplet</keyword>
<protein>
    <submittedName>
        <fullName evidence="5">Alpha/beta-hydrolase</fullName>
    </submittedName>
</protein>
<gene>
    <name evidence="5" type="ORF">DACRYDRAFT_119253</name>
</gene>
<comment type="similarity">
    <text evidence="2">Belongs to the AB hydrolase superfamily. LDAH family.</text>
</comment>
<evidence type="ECO:0000256" key="3">
    <source>
        <dbReference type="ARBA" id="ARBA00022677"/>
    </source>
</evidence>
<dbReference type="OMA" id="WVPVSYY"/>
<name>M5FW38_DACPD</name>
<evidence type="ECO:0000313" key="5">
    <source>
        <dbReference type="EMBL" id="EJT97581.1"/>
    </source>
</evidence>
<dbReference type="PANTHER" id="PTHR13390">
    <property type="entry name" value="LIPASE"/>
    <property type="match status" value="1"/>
</dbReference>
<dbReference type="EMBL" id="JH795876">
    <property type="protein sequence ID" value="EJT97581.1"/>
    <property type="molecule type" value="Genomic_DNA"/>
</dbReference>
<evidence type="ECO:0000256" key="1">
    <source>
        <dbReference type="ARBA" id="ARBA00004502"/>
    </source>
</evidence>
<dbReference type="Pfam" id="PF10230">
    <property type="entry name" value="LIDHydrolase"/>
    <property type="match status" value="1"/>
</dbReference>
<dbReference type="InterPro" id="IPR019363">
    <property type="entry name" value="LDAH"/>
</dbReference>
<dbReference type="Gene3D" id="3.40.50.1820">
    <property type="entry name" value="alpha/beta hydrolase"/>
    <property type="match status" value="1"/>
</dbReference>
<reference evidence="5 6" key="1">
    <citation type="journal article" date="2012" name="Science">
        <title>The Paleozoic origin of enzymatic lignin decomposition reconstructed from 31 fungal genomes.</title>
        <authorList>
            <person name="Floudas D."/>
            <person name="Binder M."/>
            <person name="Riley R."/>
            <person name="Barry K."/>
            <person name="Blanchette R.A."/>
            <person name="Henrissat B."/>
            <person name="Martinez A.T."/>
            <person name="Otillar R."/>
            <person name="Spatafora J.W."/>
            <person name="Yadav J.S."/>
            <person name="Aerts A."/>
            <person name="Benoit I."/>
            <person name="Boyd A."/>
            <person name="Carlson A."/>
            <person name="Copeland A."/>
            <person name="Coutinho P.M."/>
            <person name="de Vries R.P."/>
            <person name="Ferreira P."/>
            <person name="Findley K."/>
            <person name="Foster B."/>
            <person name="Gaskell J."/>
            <person name="Glotzer D."/>
            <person name="Gorecki P."/>
            <person name="Heitman J."/>
            <person name="Hesse C."/>
            <person name="Hori C."/>
            <person name="Igarashi K."/>
            <person name="Jurgens J.A."/>
            <person name="Kallen N."/>
            <person name="Kersten P."/>
            <person name="Kohler A."/>
            <person name="Kuees U."/>
            <person name="Kumar T.K.A."/>
            <person name="Kuo A."/>
            <person name="LaButti K."/>
            <person name="Larrondo L.F."/>
            <person name="Lindquist E."/>
            <person name="Ling A."/>
            <person name="Lombard V."/>
            <person name="Lucas S."/>
            <person name="Lundell T."/>
            <person name="Martin R."/>
            <person name="McLaughlin D.J."/>
            <person name="Morgenstern I."/>
            <person name="Morin E."/>
            <person name="Murat C."/>
            <person name="Nagy L.G."/>
            <person name="Nolan M."/>
            <person name="Ohm R.A."/>
            <person name="Patyshakuliyeva A."/>
            <person name="Rokas A."/>
            <person name="Ruiz-Duenas F.J."/>
            <person name="Sabat G."/>
            <person name="Salamov A."/>
            <person name="Samejima M."/>
            <person name="Schmutz J."/>
            <person name="Slot J.C."/>
            <person name="St John F."/>
            <person name="Stenlid J."/>
            <person name="Sun H."/>
            <person name="Sun S."/>
            <person name="Syed K."/>
            <person name="Tsang A."/>
            <person name="Wiebenga A."/>
            <person name="Young D."/>
            <person name="Pisabarro A."/>
            <person name="Eastwood D.C."/>
            <person name="Martin F."/>
            <person name="Cullen D."/>
            <person name="Grigoriev I.V."/>
            <person name="Hibbett D.S."/>
        </authorList>
    </citation>
    <scope>NUCLEOTIDE SEQUENCE [LARGE SCALE GENOMIC DNA]</scope>
    <source>
        <strain evidence="5 6">DJM-731 SS1</strain>
    </source>
</reference>
<organism evidence="5 6">
    <name type="scientific">Dacryopinax primogenitus (strain DJM 731)</name>
    <name type="common">Brown rot fungus</name>
    <dbReference type="NCBI Taxonomy" id="1858805"/>
    <lineage>
        <taxon>Eukaryota</taxon>
        <taxon>Fungi</taxon>
        <taxon>Dikarya</taxon>
        <taxon>Basidiomycota</taxon>
        <taxon>Agaricomycotina</taxon>
        <taxon>Dacrymycetes</taxon>
        <taxon>Dacrymycetales</taxon>
        <taxon>Dacrymycetaceae</taxon>
        <taxon>Dacryopinax</taxon>
    </lineage>
</organism>
<dbReference type="PANTHER" id="PTHR13390:SF0">
    <property type="entry name" value="LIPID DROPLET-ASSOCIATED HYDROLASE"/>
    <property type="match status" value="1"/>
</dbReference>
<proteinExistence type="inferred from homology"/>
<keyword evidence="4 5" id="KW-0378">Hydrolase</keyword>
<evidence type="ECO:0000313" key="6">
    <source>
        <dbReference type="Proteomes" id="UP000030653"/>
    </source>
</evidence>
<keyword evidence="6" id="KW-1185">Reference proteome</keyword>